<dbReference type="AlphaFoldDB" id="A0A5J4QVC2"/>
<name>A0A5J4QVC2_9ZZZZ</name>
<dbReference type="EMBL" id="SNRY01002491">
    <property type="protein sequence ID" value="KAA6324850.1"/>
    <property type="molecule type" value="Genomic_DNA"/>
</dbReference>
<dbReference type="InterPro" id="IPR021561">
    <property type="entry name" value="AbiEi_3"/>
</dbReference>
<proteinExistence type="predicted"/>
<dbReference type="InterPro" id="IPR033455">
    <property type="entry name" value="AbiEi_3_N"/>
</dbReference>
<gene>
    <name evidence="2" type="ORF">EZS27_025870</name>
</gene>
<comment type="caution">
    <text evidence="2">The sequence shown here is derived from an EMBL/GenBank/DDBJ whole genome shotgun (WGS) entry which is preliminary data.</text>
</comment>
<evidence type="ECO:0000259" key="1">
    <source>
        <dbReference type="Pfam" id="PF17194"/>
    </source>
</evidence>
<organism evidence="2">
    <name type="scientific">termite gut metagenome</name>
    <dbReference type="NCBI Taxonomy" id="433724"/>
    <lineage>
        <taxon>unclassified sequences</taxon>
        <taxon>metagenomes</taxon>
        <taxon>organismal metagenomes</taxon>
    </lineage>
</organism>
<dbReference type="Pfam" id="PF11459">
    <property type="entry name" value="AbiEi_3"/>
    <property type="match status" value="1"/>
</dbReference>
<reference evidence="2" key="1">
    <citation type="submission" date="2019-03" db="EMBL/GenBank/DDBJ databases">
        <title>Single cell metagenomics reveals metabolic interactions within the superorganism composed of flagellate Streblomastix strix and complex community of Bacteroidetes bacteria on its surface.</title>
        <authorList>
            <person name="Treitli S.C."/>
            <person name="Kolisko M."/>
            <person name="Husnik F."/>
            <person name="Keeling P."/>
            <person name="Hampl V."/>
        </authorList>
    </citation>
    <scope>NUCLEOTIDE SEQUENCE</scope>
    <source>
        <strain evidence="2">STM</strain>
    </source>
</reference>
<protein>
    <recommendedName>
        <fullName evidence="1">Transcriptional regulator AbiEi antitoxin N-terminal domain-containing protein</fullName>
    </recommendedName>
</protein>
<accession>A0A5J4QVC2</accession>
<dbReference type="Pfam" id="PF17194">
    <property type="entry name" value="AbiEi_3_N"/>
    <property type="match status" value="1"/>
</dbReference>
<evidence type="ECO:0000313" key="2">
    <source>
        <dbReference type="EMBL" id="KAA6324850.1"/>
    </source>
</evidence>
<sequence length="257" mass="29337">MNANIPTKINQLLQKVPRGGLFLASWMYENGISRELQRHYKNSHWLISIGTGVMIRTGETPNIYGAIGSLNKQDNKHFSIGAISALEMAGYSHYLPMGKKTVVLFSPKEERLPSWFAKNDWGVYIQHHTTECFNGIIGINTILQDGFSLLVSSPERAFLECLYLSPTYYNLTDLYYVMEMLSLLPPDKVQKLLEDCKSIKVKRLFLYMAEKAEHDWFKMLNLSNISLGNGKRAISKNGVYNSKYQITIPKELENNAE</sequence>
<feature type="domain" description="Transcriptional regulator AbiEi antitoxin N-terminal" evidence="1">
    <location>
        <begin position="7"/>
        <end position="97"/>
    </location>
</feature>